<sequence>MKYLLIVLATMMISACDDNNDSSPPDCIDCIWLQSSQRVVITQEGGIGALPREVIADYSRDSLPAEALRLLESLERTAAPFDQTQTDVFIYHLVITDEHGLEYEYHDNWYLNVAPTEVTSDWLFFERSDIEKLIEVLAQD</sequence>
<dbReference type="PROSITE" id="PS51257">
    <property type="entry name" value="PROKAR_LIPOPROTEIN"/>
    <property type="match status" value="1"/>
</dbReference>
<keyword evidence="2" id="KW-1185">Reference proteome</keyword>
<dbReference type="EMBL" id="CP021425">
    <property type="protein sequence ID" value="ARU56499.1"/>
    <property type="molecule type" value="Genomic_DNA"/>
</dbReference>
<evidence type="ECO:0008006" key="3">
    <source>
        <dbReference type="Google" id="ProtNLM"/>
    </source>
</evidence>
<gene>
    <name evidence="1" type="ORF">OLMES_2438</name>
</gene>
<evidence type="ECO:0000313" key="2">
    <source>
        <dbReference type="Proteomes" id="UP000196027"/>
    </source>
</evidence>
<dbReference type="RefSeq" id="WP_087461479.1">
    <property type="nucleotide sequence ID" value="NZ_CP021425.1"/>
</dbReference>
<organism evidence="1 2">
    <name type="scientific">Oleiphilus messinensis</name>
    <dbReference type="NCBI Taxonomy" id="141451"/>
    <lineage>
        <taxon>Bacteria</taxon>
        <taxon>Pseudomonadati</taxon>
        <taxon>Pseudomonadota</taxon>
        <taxon>Gammaproteobacteria</taxon>
        <taxon>Oceanospirillales</taxon>
        <taxon>Oleiphilaceae</taxon>
        <taxon>Oleiphilus</taxon>
    </lineage>
</organism>
<accession>A0A1Y0I8H2</accession>
<protein>
    <recommendedName>
        <fullName evidence="3">Lipoprotein</fullName>
    </recommendedName>
</protein>
<dbReference type="Proteomes" id="UP000196027">
    <property type="component" value="Chromosome"/>
</dbReference>
<name>A0A1Y0I8H2_9GAMM</name>
<evidence type="ECO:0000313" key="1">
    <source>
        <dbReference type="EMBL" id="ARU56499.1"/>
    </source>
</evidence>
<dbReference type="KEGG" id="ome:OLMES_2438"/>
<proteinExistence type="predicted"/>
<reference evidence="1 2" key="1">
    <citation type="submission" date="2017-05" db="EMBL/GenBank/DDBJ databases">
        <title>Genomic insights into alkan degradation activity of Oleiphilus messinensis.</title>
        <authorList>
            <person name="Kozyavkin S.A."/>
            <person name="Slesarev A.I."/>
            <person name="Golyshin P.N."/>
            <person name="Korzhenkov A."/>
            <person name="Golyshina O.N."/>
            <person name="Toshchakov S.V."/>
        </authorList>
    </citation>
    <scope>NUCLEOTIDE SEQUENCE [LARGE SCALE GENOMIC DNA]</scope>
    <source>
        <strain evidence="1 2">ME102</strain>
    </source>
</reference>
<dbReference type="AlphaFoldDB" id="A0A1Y0I8H2"/>